<evidence type="ECO:0000313" key="2">
    <source>
        <dbReference type="Proteomes" id="UP000614460"/>
    </source>
</evidence>
<reference evidence="1" key="2">
    <citation type="submission" date="2020-09" db="EMBL/GenBank/DDBJ databases">
        <authorList>
            <person name="Sun Q."/>
            <person name="Zhou Y."/>
        </authorList>
    </citation>
    <scope>NUCLEOTIDE SEQUENCE</scope>
    <source>
        <strain evidence="1">CGMCC 1.15966</strain>
    </source>
</reference>
<protein>
    <submittedName>
        <fullName evidence="1">Uncharacterized protein</fullName>
    </submittedName>
</protein>
<dbReference type="EMBL" id="BMKM01000003">
    <property type="protein sequence ID" value="GGE17778.1"/>
    <property type="molecule type" value="Genomic_DNA"/>
</dbReference>
<gene>
    <name evidence="1" type="ORF">GCM10011516_14330</name>
</gene>
<accession>A0A8H9G0R5</accession>
<organism evidence="1 2">
    <name type="scientific">Sphingobacterium cellulitidis</name>
    <dbReference type="NCBI Taxonomy" id="1768011"/>
    <lineage>
        <taxon>Bacteria</taxon>
        <taxon>Pseudomonadati</taxon>
        <taxon>Bacteroidota</taxon>
        <taxon>Sphingobacteriia</taxon>
        <taxon>Sphingobacteriales</taxon>
        <taxon>Sphingobacteriaceae</taxon>
        <taxon>Sphingobacterium</taxon>
    </lineage>
</organism>
<keyword evidence="2" id="KW-1185">Reference proteome</keyword>
<name>A0A8H9G0R5_9SPHI</name>
<sequence>MIENNNIDSLIINSTESIKCILCDEVGLEKNIDSKTFFTQKMHEIFTPELVSKLKKAPKSIARQIEPAPSYIVYYKFILKDEIAPSHGGVDFGIWLDINNNLKFTAIDTIP</sequence>
<comment type="caution">
    <text evidence="1">The sequence shown here is derived from an EMBL/GenBank/DDBJ whole genome shotgun (WGS) entry which is preliminary data.</text>
</comment>
<dbReference type="AlphaFoldDB" id="A0A8H9G0R5"/>
<dbReference type="Proteomes" id="UP000614460">
    <property type="component" value="Unassembled WGS sequence"/>
</dbReference>
<evidence type="ECO:0000313" key="1">
    <source>
        <dbReference type="EMBL" id="GGE17778.1"/>
    </source>
</evidence>
<reference evidence="1" key="1">
    <citation type="journal article" date="2014" name="Int. J. Syst. Evol. Microbiol.">
        <title>Complete genome sequence of Corynebacterium casei LMG S-19264T (=DSM 44701T), isolated from a smear-ripened cheese.</title>
        <authorList>
            <consortium name="US DOE Joint Genome Institute (JGI-PGF)"/>
            <person name="Walter F."/>
            <person name="Albersmeier A."/>
            <person name="Kalinowski J."/>
            <person name="Ruckert C."/>
        </authorList>
    </citation>
    <scope>NUCLEOTIDE SEQUENCE</scope>
    <source>
        <strain evidence="1">CGMCC 1.15966</strain>
    </source>
</reference>
<proteinExistence type="predicted"/>